<reference evidence="3 4" key="1">
    <citation type="submission" date="2019-11" db="EMBL/GenBank/DDBJ databases">
        <title>Complete Genome Sequence of Shewanella chilikensis Strain DC57, Isolated from Corroded Seal Rings at a floating production facility in Australia.</title>
        <authorList>
            <person name="Salgar-Chaparro S.J."/>
            <person name="Castillo-Villamizar G.A."/>
            <person name="Poehlein A."/>
            <person name="Daniel R."/>
            <person name="Machuca L."/>
        </authorList>
    </citation>
    <scope>NUCLEOTIDE SEQUENCE [LARGE SCALE GENOMIC DNA]</scope>
    <source>
        <strain evidence="3 4">DC57</strain>
    </source>
</reference>
<gene>
    <name evidence="3" type="ORF">GII14_15080</name>
</gene>
<dbReference type="PANTHER" id="PTHR42964">
    <property type="entry name" value="ENOYL-COA HYDRATASE"/>
    <property type="match status" value="1"/>
</dbReference>
<dbReference type="KEGG" id="schk:GII14_15080"/>
<protein>
    <submittedName>
        <fullName evidence="3">Gamma-carboxygeranoyl-CoA hydratase</fullName>
    </submittedName>
</protein>
<dbReference type="CDD" id="cd06558">
    <property type="entry name" value="crotonase-like"/>
    <property type="match status" value="1"/>
</dbReference>
<organism evidence="3 4">
    <name type="scientific">Shewanella chilikensis</name>
    <dbReference type="NCBI Taxonomy" id="558541"/>
    <lineage>
        <taxon>Bacteria</taxon>
        <taxon>Pseudomonadati</taxon>
        <taxon>Pseudomonadota</taxon>
        <taxon>Gammaproteobacteria</taxon>
        <taxon>Alteromonadales</taxon>
        <taxon>Shewanellaceae</taxon>
        <taxon>Shewanella</taxon>
    </lineage>
</organism>
<dbReference type="Proteomes" id="UP000502117">
    <property type="component" value="Chromosome"/>
</dbReference>
<dbReference type="Gene3D" id="1.10.12.10">
    <property type="entry name" value="Lyase 2-enoyl-coa Hydratase, Chain A, domain 2"/>
    <property type="match status" value="1"/>
</dbReference>
<name>A0A6G7LU58_9GAMM</name>
<evidence type="ECO:0000313" key="3">
    <source>
        <dbReference type="EMBL" id="QIJ05328.1"/>
    </source>
</evidence>
<dbReference type="InterPro" id="IPR029045">
    <property type="entry name" value="ClpP/crotonase-like_dom_sf"/>
</dbReference>
<dbReference type="FunFam" id="3.90.226.10:FF:000066">
    <property type="entry name" value="Enoyl-CoA hydratase"/>
    <property type="match status" value="1"/>
</dbReference>
<dbReference type="EMBL" id="CP045857">
    <property type="protein sequence ID" value="QIJ05328.1"/>
    <property type="molecule type" value="Genomic_DNA"/>
</dbReference>
<evidence type="ECO:0000256" key="1">
    <source>
        <dbReference type="ARBA" id="ARBA00005254"/>
    </source>
</evidence>
<dbReference type="Gene3D" id="3.90.226.10">
    <property type="entry name" value="2-enoyl-CoA Hydratase, Chain A, domain 1"/>
    <property type="match status" value="1"/>
</dbReference>
<dbReference type="AlphaFoldDB" id="A0A6G7LU58"/>
<evidence type="ECO:0000313" key="4">
    <source>
        <dbReference type="Proteomes" id="UP000502117"/>
    </source>
</evidence>
<dbReference type="PANTHER" id="PTHR42964:SF1">
    <property type="entry name" value="POLYKETIDE BIOSYNTHESIS ENOYL-COA HYDRATASE PKSH-RELATED"/>
    <property type="match status" value="1"/>
</dbReference>
<accession>A0A6G7LU58</accession>
<comment type="similarity">
    <text evidence="1">Belongs to the enoyl-CoA hydratase/isomerase family.</text>
</comment>
<feature type="region of interest" description="Disordered" evidence="2">
    <location>
        <begin position="256"/>
        <end position="288"/>
    </location>
</feature>
<dbReference type="InterPro" id="IPR001753">
    <property type="entry name" value="Enoyl-CoA_hydra/iso"/>
</dbReference>
<dbReference type="SUPFAM" id="SSF52096">
    <property type="entry name" value="ClpP/crotonase"/>
    <property type="match status" value="1"/>
</dbReference>
<feature type="compositionally biased region" description="Polar residues" evidence="2">
    <location>
        <begin position="262"/>
        <end position="288"/>
    </location>
</feature>
<dbReference type="InterPro" id="IPR051683">
    <property type="entry name" value="Enoyl-CoA_Hydratase/Isomerase"/>
</dbReference>
<dbReference type="GO" id="GO:0003824">
    <property type="term" value="F:catalytic activity"/>
    <property type="evidence" value="ECO:0007669"/>
    <property type="project" value="UniProtKB-ARBA"/>
</dbReference>
<dbReference type="Pfam" id="PF00378">
    <property type="entry name" value="ECH_1"/>
    <property type="match status" value="1"/>
</dbReference>
<evidence type="ECO:0000256" key="2">
    <source>
        <dbReference type="SAM" id="MobiDB-lite"/>
    </source>
</evidence>
<sequence length="288" mass="31286">MEAGMDYQYLTLTTDSRGVSSLVMNRPQLANAFDEVMIAELIDALESLARDPACRVLLLKANGKHFSAGADLNWMRKQAAMDFDDNLKDAAELARLMATLDQFPKPSLALVQGAAFGGALGLVCCCDIAIATPKASFCLSEVKLGLIPAVISPYVRRAMGERQARRYMLTAERFDAEAAKTLQLVHQVADDLEAAAAPLIESLLGNSPQALNWCKQLISDIRHGLIDEQTLALTGEAIARIRVSAEGQEGLNAFFEKRPPNWQGTSNNPANNSRCNPGNSSNPPQRRD</sequence>
<dbReference type="GO" id="GO:0008300">
    <property type="term" value="P:isoprenoid catabolic process"/>
    <property type="evidence" value="ECO:0007669"/>
    <property type="project" value="TreeGrafter"/>
</dbReference>
<dbReference type="InterPro" id="IPR014748">
    <property type="entry name" value="Enoyl-CoA_hydra_C"/>
</dbReference>
<proteinExistence type="inferred from homology"/>